<keyword evidence="3" id="KW-1133">Transmembrane helix</keyword>
<comment type="caution">
    <text evidence="5">The sequence shown here is derived from an EMBL/GenBank/DDBJ whole genome shotgun (WGS) entry which is preliminary data.</text>
</comment>
<keyword evidence="2" id="KW-0812">Transmembrane</keyword>
<keyword evidence="6" id="KW-1185">Reference proteome</keyword>
<reference evidence="5" key="1">
    <citation type="submission" date="2023-10" db="EMBL/GenBank/DDBJ databases">
        <title>Genome assembly of Pristionchus species.</title>
        <authorList>
            <person name="Yoshida K."/>
            <person name="Sommer R.J."/>
        </authorList>
    </citation>
    <scope>NUCLEOTIDE SEQUENCE</scope>
    <source>
        <strain evidence="5">RS0144</strain>
    </source>
</reference>
<dbReference type="PANTHER" id="PTHR46561">
    <property type="entry name" value="SERPENTINE RECEPTOR, CLASS AB (CLASS A-LIKE)-RELATED"/>
    <property type="match status" value="1"/>
</dbReference>
<evidence type="ECO:0000313" key="5">
    <source>
        <dbReference type="EMBL" id="GMS93630.1"/>
    </source>
</evidence>
<dbReference type="InterPro" id="IPR019408">
    <property type="entry name" value="7TM_GPCR_serpentine_rcpt_Srab"/>
</dbReference>
<keyword evidence="4" id="KW-0472">Membrane</keyword>
<dbReference type="GO" id="GO:0016020">
    <property type="term" value="C:membrane"/>
    <property type="evidence" value="ECO:0007669"/>
    <property type="project" value="UniProtKB-SubCell"/>
</dbReference>
<accession>A0AAV5TH40</accession>
<evidence type="ECO:0000256" key="2">
    <source>
        <dbReference type="ARBA" id="ARBA00022692"/>
    </source>
</evidence>
<protein>
    <recommendedName>
        <fullName evidence="7">G protein-coupled receptor</fullName>
    </recommendedName>
</protein>
<evidence type="ECO:0000256" key="3">
    <source>
        <dbReference type="ARBA" id="ARBA00022989"/>
    </source>
</evidence>
<comment type="subcellular location">
    <subcellularLocation>
        <location evidence="1">Membrane</location>
        <topology evidence="1">Multi-pass membrane protein</topology>
    </subcellularLocation>
</comment>
<dbReference type="EMBL" id="BTSX01000004">
    <property type="protein sequence ID" value="GMS93630.1"/>
    <property type="molecule type" value="Genomic_DNA"/>
</dbReference>
<sequence length="142" mass="16511">MSAPQTLFEVFTIYLFEYLMRVNKVRLQQTGYSLTEKYQVAELVRTLKLLQPLARFHGLVTSSGVIVFLLFGRNVQNGPTDPILPIFEESINFLQLRGILLPIIFIRHERKERARKVDQLEKNNSSNGFFAPRHTSEIMKGW</sequence>
<name>A0AAV5TH40_9BILA</name>
<dbReference type="PANTHER" id="PTHR46561:SF11">
    <property type="entry name" value="SERPENTINE RECEPTOR CLASS ALPHA_BETA-14"/>
    <property type="match status" value="1"/>
</dbReference>
<dbReference type="AlphaFoldDB" id="A0AAV5TH40"/>
<evidence type="ECO:0000256" key="1">
    <source>
        <dbReference type="ARBA" id="ARBA00004141"/>
    </source>
</evidence>
<proteinExistence type="predicted"/>
<evidence type="ECO:0008006" key="7">
    <source>
        <dbReference type="Google" id="ProtNLM"/>
    </source>
</evidence>
<dbReference type="Pfam" id="PF10292">
    <property type="entry name" value="7TM_GPCR_Srab"/>
    <property type="match status" value="1"/>
</dbReference>
<dbReference type="Proteomes" id="UP001432027">
    <property type="component" value="Unassembled WGS sequence"/>
</dbReference>
<evidence type="ECO:0000313" key="6">
    <source>
        <dbReference type="Proteomes" id="UP001432027"/>
    </source>
</evidence>
<organism evidence="5 6">
    <name type="scientific">Pristionchus entomophagus</name>
    <dbReference type="NCBI Taxonomy" id="358040"/>
    <lineage>
        <taxon>Eukaryota</taxon>
        <taxon>Metazoa</taxon>
        <taxon>Ecdysozoa</taxon>
        <taxon>Nematoda</taxon>
        <taxon>Chromadorea</taxon>
        <taxon>Rhabditida</taxon>
        <taxon>Rhabditina</taxon>
        <taxon>Diplogasteromorpha</taxon>
        <taxon>Diplogasteroidea</taxon>
        <taxon>Neodiplogasteridae</taxon>
        <taxon>Pristionchus</taxon>
    </lineage>
</organism>
<evidence type="ECO:0000256" key="4">
    <source>
        <dbReference type="ARBA" id="ARBA00023136"/>
    </source>
</evidence>
<dbReference type="InterPro" id="IPR053286">
    <property type="entry name" value="Nematode_rcpt-like_srab"/>
</dbReference>
<gene>
    <name evidence="5" type="ORF">PENTCL1PPCAC_15805</name>
</gene>